<evidence type="ECO:0000256" key="1">
    <source>
        <dbReference type="SAM" id="MobiDB-lite"/>
    </source>
</evidence>
<dbReference type="EMBL" id="JBJUIK010000004">
    <property type="protein sequence ID" value="KAL3529647.1"/>
    <property type="molecule type" value="Genomic_DNA"/>
</dbReference>
<sequence>MPPKRKYATLNELYAERDKRQRIQYKKSKVAKGKEPIQGISALALTTVSVPLEITEKLRYNIDKGEGQKSLQNPEFMVCDTFSLAKNYPNKNNIASSSNNSAPGEHRHSKKAEQKSMVDKKSSDILEQIATEPVVLSEVPNCIYCGAKGFEYEPPGFCGSLGEIHLLPTKMRRELMLFYLGDSEGANKFQKCIGVK</sequence>
<evidence type="ECO:0000313" key="2">
    <source>
        <dbReference type="EMBL" id="KAL3529647.1"/>
    </source>
</evidence>
<gene>
    <name evidence="2" type="ORF">ACH5RR_008969</name>
</gene>
<protein>
    <submittedName>
        <fullName evidence="2">Uncharacterized protein</fullName>
    </submittedName>
</protein>
<feature type="compositionally biased region" description="Basic and acidic residues" evidence="1">
    <location>
        <begin position="111"/>
        <end position="120"/>
    </location>
</feature>
<proteinExistence type="predicted"/>
<comment type="caution">
    <text evidence="2">The sequence shown here is derived from an EMBL/GenBank/DDBJ whole genome shotgun (WGS) entry which is preliminary data.</text>
</comment>
<evidence type="ECO:0000313" key="3">
    <source>
        <dbReference type="Proteomes" id="UP001630127"/>
    </source>
</evidence>
<organism evidence="2 3">
    <name type="scientific">Cinchona calisaya</name>
    <dbReference type="NCBI Taxonomy" id="153742"/>
    <lineage>
        <taxon>Eukaryota</taxon>
        <taxon>Viridiplantae</taxon>
        <taxon>Streptophyta</taxon>
        <taxon>Embryophyta</taxon>
        <taxon>Tracheophyta</taxon>
        <taxon>Spermatophyta</taxon>
        <taxon>Magnoliopsida</taxon>
        <taxon>eudicotyledons</taxon>
        <taxon>Gunneridae</taxon>
        <taxon>Pentapetalae</taxon>
        <taxon>asterids</taxon>
        <taxon>lamiids</taxon>
        <taxon>Gentianales</taxon>
        <taxon>Rubiaceae</taxon>
        <taxon>Cinchonoideae</taxon>
        <taxon>Cinchoneae</taxon>
        <taxon>Cinchona</taxon>
    </lineage>
</organism>
<dbReference type="Proteomes" id="UP001630127">
    <property type="component" value="Unassembled WGS sequence"/>
</dbReference>
<name>A0ABD3AD35_9GENT</name>
<keyword evidence="3" id="KW-1185">Reference proteome</keyword>
<reference evidence="2 3" key="1">
    <citation type="submission" date="2024-11" db="EMBL/GenBank/DDBJ databases">
        <title>A near-complete genome assembly of Cinchona calisaya.</title>
        <authorList>
            <person name="Lian D.C."/>
            <person name="Zhao X.W."/>
            <person name="Wei L."/>
        </authorList>
    </citation>
    <scope>NUCLEOTIDE SEQUENCE [LARGE SCALE GENOMIC DNA]</scope>
    <source>
        <tissue evidence="2">Nenye</tissue>
    </source>
</reference>
<feature type="region of interest" description="Disordered" evidence="1">
    <location>
        <begin position="90"/>
        <end position="120"/>
    </location>
</feature>
<dbReference type="AlphaFoldDB" id="A0ABD3AD35"/>
<feature type="compositionally biased region" description="Low complexity" evidence="1">
    <location>
        <begin position="92"/>
        <end position="102"/>
    </location>
</feature>
<accession>A0ABD3AD35</accession>